<dbReference type="Proteomes" id="UP000257109">
    <property type="component" value="Unassembled WGS sequence"/>
</dbReference>
<feature type="non-terminal residue" evidence="1">
    <location>
        <position position="1"/>
    </location>
</feature>
<dbReference type="EMBL" id="QJKJ01000791">
    <property type="protein sequence ID" value="RDY10730.1"/>
    <property type="molecule type" value="Genomic_DNA"/>
</dbReference>
<evidence type="ECO:0000313" key="2">
    <source>
        <dbReference type="Proteomes" id="UP000257109"/>
    </source>
</evidence>
<proteinExistence type="predicted"/>
<accession>A0A371I6R5</accession>
<dbReference type="AlphaFoldDB" id="A0A371I6R5"/>
<reference evidence="1" key="1">
    <citation type="submission" date="2018-05" db="EMBL/GenBank/DDBJ databases">
        <title>Draft genome of Mucuna pruriens seed.</title>
        <authorList>
            <person name="Nnadi N.E."/>
            <person name="Vos R."/>
            <person name="Hasami M.H."/>
            <person name="Devisetty U.K."/>
            <person name="Aguiy J.C."/>
        </authorList>
    </citation>
    <scope>NUCLEOTIDE SEQUENCE [LARGE SCALE GENOMIC DNA]</scope>
    <source>
        <strain evidence="1">JCA_2017</strain>
    </source>
</reference>
<evidence type="ECO:0000313" key="1">
    <source>
        <dbReference type="EMBL" id="RDY10730.1"/>
    </source>
</evidence>
<name>A0A371I6R5_MUCPR</name>
<sequence length="340" mass="38152">MASKQSVINWAIIRPSLAHEEAHPSINRTFHRFKIRCSEVANSSHHSSAFAFGFTVLKSDNADFDSDLANANSNLHVYISKFSLDNMAGNSRTLKELTTPDIICQPWCIHTLNWNNLNHMSLNPHKHLKEFHGARNLISNMGSTSSKEVNRVVSTNNQRLKKIIELISLVKQLTIGQHHISPPIGTKTTYATYTVEFLGGFGQIDGYKQHLVSTKSDCYNLGLANIDWTIAHQCASTAIQRLIECPICIGISSSTNASVGVVDIVRVMEVVVVPPPLPSIIQPLQPPIIIANKLQAKQKKRLLRHLKKLGDFYEYLLKHSTLRFLLKKPLEVVALELLRW</sequence>
<keyword evidence="2" id="KW-1185">Reference proteome</keyword>
<feature type="non-terminal residue" evidence="1">
    <location>
        <position position="340"/>
    </location>
</feature>
<gene>
    <name evidence="1" type="ORF">CR513_04705</name>
</gene>
<organism evidence="1 2">
    <name type="scientific">Mucuna pruriens</name>
    <name type="common">Velvet bean</name>
    <name type="synonym">Dolichos pruriens</name>
    <dbReference type="NCBI Taxonomy" id="157652"/>
    <lineage>
        <taxon>Eukaryota</taxon>
        <taxon>Viridiplantae</taxon>
        <taxon>Streptophyta</taxon>
        <taxon>Embryophyta</taxon>
        <taxon>Tracheophyta</taxon>
        <taxon>Spermatophyta</taxon>
        <taxon>Magnoliopsida</taxon>
        <taxon>eudicotyledons</taxon>
        <taxon>Gunneridae</taxon>
        <taxon>Pentapetalae</taxon>
        <taxon>rosids</taxon>
        <taxon>fabids</taxon>
        <taxon>Fabales</taxon>
        <taxon>Fabaceae</taxon>
        <taxon>Papilionoideae</taxon>
        <taxon>50 kb inversion clade</taxon>
        <taxon>NPAAA clade</taxon>
        <taxon>indigoferoid/millettioid clade</taxon>
        <taxon>Phaseoleae</taxon>
        <taxon>Mucuna</taxon>
    </lineage>
</organism>
<comment type="caution">
    <text evidence="1">The sequence shown here is derived from an EMBL/GenBank/DDBJ whole genome shotgun (WGS) entry which is preliminary data.</text>
</comment>
<protein>
    <submittedName>
        <fullName evidence="1">Uncharacterized protein</fullName>
    </submittedName>
</protein>